<feature type="compositionally biased region" description="Basic residues" evidence="6">
    <location>
        <begin position="52"/>
        <end position="63"/>
    </location>
</feature>
<dbReference type="RefSeq" id="XP_022466668.1">
    <property type="nucleotide sequence ID" value="XM_022610365.1"/>
</dbReference>
<evidence type="ECO:0000256" key="1">
    <source>
        <dbReference type="ARBA" id="ARBA00004123"/>
    </source>
</evidence>
<dbReference type="AlphaFoldDB" id="J7RRD5"/>
<dbReference type="KEGG" id="kng:KNAG_0K00550"/>
<dbReference type="EMBL" id="HE978324">
    <property type="protein sequence ID" value="CCK72423.1"/>
    <property type="molecule type" value="Genomic_DNA"/>
</dbReference>
<gene>
    <name evidence="8" type="primary">KNAG0K00550</name>
    <name evidence="8" type="ordered locus">KNAG_0K00550</name>
</gene>
<evidence type="ECO:0000256" key="2">
    <source>
        <dbReference type="ARBA" id="ARBA00023015"/>
    </source>
</evidence>
<dbReference type="GO" id="GO:0008654">
    <property type="term" value="P:phospholipid biosynthetic process"/>
    <property type="evidence" value="ECO:0007669"/>
    <property type="project" value="EnsemblFungi"/>
</dbReference>
<evidence type="ECO:0000313" key="9">
    <source>
        <dbReference type="Proteomes" id="UP000006310"/>
    </source>
</evidence>
<evidence type="ECO:0000259" key="7">
    <source>
        <dbReference type="PROSITE" id="PS50888"/>
    </source>
</evidence>
<dbReference type="eggNOG" id="ENOG502S9S7">
    <property type="taxonomic scope" value="Eukaryota"/>
</dbReference>
<dbReference type="GeneID" id="34528190"/>
<feature type="region of interest" description="Disordered" evidence="6">
    <location>
        <begin position="1"/>
        <end position="22"/>
    </location>
</feature>
<dbReference type="GO" id="GO:0000978">
    <property type="term" value="F:RNA polymerase II cis-regulatory region sequence-specific DNA binding"/>
    <property type="evidence" value="ECO:0007669"/>
    <property type="project" value="EnsemblFungi"/>
</dbReference>
<keyword evidence="2" id="KW-0805">Transcription regulation</keyword>
<dbReference type="Proteomes" id="UP000006310">
    <property type="component" value="Chromosome 11"/>
</dbReference>
<evidence type="ECO:0000256" key="6">
    <source>
        <dbReference type="SAM" id="MobiDB-lite"/>
    </source>
</evidence>
<dbReference type="PROSITE" id="PS50888">
    <property type="entry name" value="BHLH"/>
    <property type="match status" value="1"/>
</dbReference>
<dbReference type="SMART" id="SM00353">
    <property type="entry name" value="HLH"/>
    <property type="match status" value="1"/>
</dbReference>
<evidence type="ECO:0000313" key="8">
    <source>
        <dbReference type="EMBL" id="CCK72423.1"/>
    </source>
</evidence>
<evidence type="ECO:0000256" key="3">
    <source>
        <dbReference type="ARBA" id="ARBA00023125"/>
    </source>
</evidence>
<dbReference type="InterPro" id="IPR036638">
    <property type="entry name" value="HLH_DNA-bd_sf"/>
</dbReference>
<reference evidence="9" key="2">
    <citation type="submission" date="2012-08" db="EMBL/GenBank/DDBJ databases">
        <title>Genome sequence of Kazachstania naganishii.</title>
        <authorList>
            <person name="Gordon J.L."/>
            <person name="Armisen D."/>
            <person name="Proux-Wera E."/>
            <person name="OhEigeartaigh S.S."/>
            <person name="Byrne K.P."/>
            <person name="Wolfe K.H."/>
        </authorList>
    </citation>
    <scope>NUCLEOTIDE SEQUENCE [LARGE SCALE GENOMIC DNA]</scope>
    <source>
        <strain evidence="9">ATCC MYA-139 / BCRC 22969 / CBS 8797 / CCRC 22969 / KCTC 17520 / NBRC 10181 / NCYC 3082</strain>
    </source>
</reference>
<dbReference type="GO" id="GO:0046983">
    <property type="term" value="F:protein dimerization activity"/>
    <property type="evidence" value="ECO:0007669"/>
    <property type="project" value="InterPro"/>
</dbReference>
<dbReference type="Pfam" id="PF23181">
    <property type="entry name" value="bHLH_INO4"/>
    <property type="match status" value="1"/>
</dbReference>
<dbReference type="GO" id="GO:0090575">
    <property type="term" value="C:RNA polymerase II transcription regulator complex"/>
    <property type="evidence" value="ECO:0007669"/>
    <property type="project" value="EnsemblFungi"/>
</dbReference>
<dbReference type="STRING" id="1071383.J7RRD5"/>
<dbReference type="GO" id="GO:0001228">
    <property type="term" value="F:DNA-binding transcription activator activity, RNA polymerase II-specific"/>
    <property type="evidence" value="ECO:0007669"/>
    <property type="project" value="EnsemblFungi"/>
</dbReference>
<keyword evidence="3" id="KW-0238">DNA-binding</keyword>
<sequence>MDGKDEVTRPDDTLEGDAAGAATESLVELSDGNAIADSIPWISSNGSGKIQKPGRRPRAKKVNKLSQDQVRINHISSEKKRREVIRSIYDELVLLVPDLDETENRSELVIYLKTINYLKWLYDKNATLRSKIQQKGNTGGNEQNKEIDEELIWELETESKDPS</sequence>
<dbReference type="SUPFAM" id="SSF47459">
    <property type="entry name" value="HLH, helix-loop-helix DNA-binding domain"/>
    <property type="match status" value="1"/>
</dbReference>
<dbReference type="OMA" id="IPQELIW"/>
<keyword evidence="4" id="KW-0804">Transcription</keyword>
<dbReference type="CDD" id="cd11403">
    <property type="entry name" value="bHLH_scINO4_like"/>
    <property type="match status" value="1"/>
</dbReference>
<evidence type="ECO:0000256" key="5">
    <source>
        <dbReference type="ARBA" id="ARBA00023242"/>
    </source>
</evidence>
<dbReference type="InterPro" id="IPR052207">
    <property type="entry name" value="Max-like/E-box_TFs"/>
</dbReference>
<comment type="subcellular location">
    <subcellularLocation>
        <location evidence="1">Nucleus</location>
    </subcellularLocation>
</comment>
<dbReference type="PANTHER" id="PTHR15741:SF27">
    <property type="entry name" value="TRANSCRIPTION FACTOR AP-4"/>
    <property type="match status" value="1"/>
</dbReference>
<feature type="region of interest" description="Disordered" evidence="6">
    <location>
        <begin position="44"/>
        <end position="67"/>
    </location>
</feature>
<dbReference type="Gene3D" id="4.10.280.10">
    <property type="entry name" value="Helix-loop-helix DNA-binding domain"/>
    <property type="match status" value="1"/>
</dbReference>
<dbReference type="PANTHER" id="PTHR15741">
    <property type="entry name" value="BASIC HELIX-LOOP-HELIX ZIP TRANSCRIPTION FACTOR"/>
    <property type="match status" value="1"/>
</dbReference>
<dbReference type="InterPro" id="IPR011598">
    <property type="entry name" value="bHLH_dom"/>
</dbReference>
<evidence type="ECO:0000256" key="4">
    <source>
        <dbReference type="ARBA" id="ARBA00023163"/>
    </source>
</evidence>
<feature type="domain" description="BHLH" evidence="7">
    <location>
        <begin position="69"/>
        <end position="121"/>
    </location>
</feature>
<reference evidence="8 9" key="1">
    <citation type="journal article" date="2011" name="Proc. Natl. Acad. Sci. U.S.A.">
        <title>Evolutionary erosion of yeast sex chromosomes by mating-type switching accidents.</title>
        <authorList>
            <person name="Gordon J.L."/>
            <person name="Armisen D."/>
            <person name="Proux-Wera E."/>
            <person name="Oheigeartaigh S.S."/>
            <person name="Byrne K.P."/>
            <person name="Wolfe K.H."/>
        </authorList>
    </citation>
    <scope>NUCLEOTIDE SEQUENCE [LARGE SCALE GENOMIC DNA]</scope>
    <source>
        <strain evidence="9">ATCC MYA-139 / BCRC 22969 / CBS 8797 / CCRC 22969 / KCTC 17520 / NBRC 10181 / NCYC 3082</strain>
    </source>
</reference>
<feature type="compositionally biased region" description="Basic and acidic residues" evidence="6">
    <location>
        <begin position="1"/>
        <end position="12"/>
    </location>
</feature>
<name>J7RRD5_HUIN7</name>
<proteinExistence type="predicted"/>
<protein>
    <recommendedName>
        <fullName evidence="7">BHLH domain-containing protein</fullName>
    </recommendedName>
</protein>
<accession>J7RRD5</accession>
<dbReference type="OrthoDB" id="5778525at2759"/>
<organism evidence="8 9">
    <name type="scientific">Huiozyma naganishii (strain ATCC MYA-139 / BCRC 22969 / CBS 8797 / KCTC 17520 / NBRC 10181 / NCYC 3082 / Yp74L-3)</name>
    <name type="common">Yeast</name>
    <name type="synonym">Kazachstania naganishii</name>
    <dbReference type="NCBI Taxonomy" id="1071383"/>
    <lineage>
        <taxon>Eukaryota</taxon>
        <taxon>Fungi</taxon>
        <taxon>Dikarya</taxon>
        <taxon>Ascomycota</taxon>
        <taxon>Saccharomycotina</taxon>
        <taxon>Saccharomycetes</taxon>
        <taxon>Saccharomycetales</taxon>
        <taxon>Saccharomycetaceae</taxon>
        <taxon>Huiozyma</taxon>
    </lineage>
</organism>
<dbReference type="InterPro" id="IPR057072">
    <property type="entry name" value="bHLH_INO4"/>
</dbReference>
<dbReference type="HOGENOM" id="CLU_145552_0_0_1"/>
<keyword evidence="9" id="KW-1185">Reference proteome</keyword>
<keyword evidence="5" id="KW-0539">Nucleus</keyword>